<dbReference type="SUPFAM" id="SSF48371">
    <property type="entry name" value="ARM repeat"/>
    <property type="match status" value="1"/>
</dbReference>
<dbReference type="OrthoDB" id="5574975at2759"/>
<accession>T1KW68</accession>
<dbReference type="HOGENOM" id="CLU_007740_1_0_1"/>
<dbReference type="InterPro" id="IPR016024">
    <property type="entry name" value="ARM-type_fold"/>
</dbReference>
<dbReference type="EMBL" id="CAEY01000638">
    <property type="status" value="NOT_ANNOTATED_CDS"/>
    <property type="molecule type" value="Genomic_DNA"/>
</dbReference>
<feature type="region of interest" description="Disordered" evidence="8">
    <location>
        <begin position="355"/>
        <end position="375"/>
    </location>
</feature>
<comment type="subcellular location">
    <subcellularLocation>
        <location evidence="1">Endomembrane system</location>
    </subcellularLocation>
</comment>
<dbReference type="PANTHER" id="PTHR16023:SF0">
    <property type="entry name" value="PROTEIN VAC14 HOMOLOG"/>
    <property type="match status" value="1"/>
</dbReference>
<protein>
    <recommendedName>
        <fullName evidence="3">Protein VAC14 homolog</fullName>
    </recommendedName>
</protein>
<dbReference type="InterPro" id="IPR026825">
    <property type="entry name" value="Vac14"/>
</dbReference>
<dbReference type="eggNOG" id="KOG0212">
    <property type="taxonomic scope" value="Eukaryota"/>
</dbReference>
<keyword evidence="5" id="KW-0472">Membrane</keyword>
<dbReference type="Pfam" id="PF12755">
    <property type="entry name" value="Vac14_Fab1_bd"/>
    <property type="match status" value="1"/>
</dbReference>
<evidence type="ECO:0000313" key="10">
    <source>
        <dbReference type="EnsemblMetazoa" id="tetur24g00560.1"/>
    </source>
</evidence>
<evidence type="ECO:0000256" key="5">
    <source>
        <dbReference type="ARBA" id="ARBA00023136"/>
    </source>
</evidence>
<comment type="function">
    <text evidence="6">Scaffold protein component of the PI(3,5)P2 regulatory complex which regulates both the synthesis and turnover of phosphatidylinositol 3,5-bisphosphate (PtdIns(3,5)P2). Pentamerizes into a star-shaped structure and nucleates the assembly of the complex. The pentamer binds a single copy each of PIKFYVE and FIG4 and coordinates both PIKfyve kinase activity and FIG4 phosphatase activity, being required to maintain normal levels of phosphatidylinositol 3-phosphate (PtdIns(3)P) and phosphatidylinositol 5-phosphate (PtdIns(5)P). Plays a role in the biogenesis of endosome carrier vesicles (ECV) / multivesicular bodies (MVB) transport intermediates from early endosomes.</text>
</comment>
<dbReference type="PANTHER" id="PTHR16023">
    <property type="entry name" value="TAX1 BINDING PROTEIN-RELATED"/>
    <property type="match status" value="1"/>
</dbReference>
<feature type="compositionally biased region" description="Basic and acidic residues" evidence="8">
    <location>
        <begin position="355"/>
        <end position="371"/>
    </location>
</feature>
<comment type="similarity">
    <text evidence="2">Belongs to the VAC14 family.</text>
</comment>
<dbReference type="InterPro" id="IPR011989">
    <property type="entry name" value="ARM-like"/>
</dbReference>
<evidence type="ECO:0000256" key="3">
    <source>
        <dbReference type="ARBA" id="ARBA00013840"/>
    </source>
</evidence>
<evidence type="ECO:0000256" key="8">
    <source>
        <dbReference type="SAM" id="MobiDB-lite"/>
    </source>
</evidence>
<comment type="subunit">
    <text evidence="7">Forms pentamers. Component of the PI(3,5)P2 regulatory complex/PAS complex, at least composed of PIKFYVE, FIG4 and VAC14. VAC14 nucleates the assembly of the complex and serves as a scaffold by pentamerizing into a star-shaped structure, which can bind a single copy each of PIKFYVE and FIG4 and coordinates their activities. Interacts with NOS1.</text>
</comment>
<dbReference type="GO" id="GO:0070772">
    <property type="term" value="C:PAS complex"/>
    <property type="evidence" value="ECO:0007669"/>
    <property type="project" value="InterPro"/>
</dbReference>
<evidence type="ECO:0000256" key="6">
    <source>
        <dbReference type="ARBA" id="ARBA00045654"/>
    </source>
</evidence>
<evidence type="ECO:0000256" key="4">
    <source>
        <dbReference type="ARBA" id="ARBA00022737"/>
    </source>
</evidence>
<dbReference type="Gene3D" id="1.25.10.10">
    <property type="entry name" value="Leucine-rich Repeat Variant"/>
    <property type="match status" value="2"/>
</dbReference>
<dbReference type="InterPro" id="IPR021841">
    <property type="entry name" value="VAC14_Fig4p-bd"/>
</dbReference>
<dbReference type="STRING" id="32264.T1KW68"/>
<dbReference type="EnsemblMetazoa" id="tetur24g00560.1">
    <property type="protein sequence ID" value="tetur24g00560.1"/>
    <property type="gene ID" value="tetur24g00560"/>
</dbReference>
<dbReference type="KEGG" id="tut:107367867"/>
<keyword evidence="11" id="KW-1185">Reference proteome</keyword>
<dbReference type="AlphaFoldDB" id="T1KW68"/>
<feature type="domain" description="Vacuolar protein 14 C-terminal Fig4-binding" evidence="9">
    <location>
        <begin position="496"/>
        <end position="672"/>
    </location>
</feature>
<reference evidence="10" key="2">
    <citation type="submission" date="2015-06" db="UniProtKB">
        <authorList>
            <consortium name="EnsemblMetazoa"/>
        </authorList>
    </citation>
    <scope>IDENTIFICATION</scope>
</reference>
<evidence type="ECO:0000256" key="2">
    <source>
        <dbReference type="ARBA" id="ARBA00010225"/>
    </source>
</evidence>
<organism evidence="10 11">
    <name type="scientific">Tetranychus urticae</name>
    <name type="common">Two-spotted spider mite</name>
    <dbReference type="NCBI Taxonomy" id="32264"/>
    <lineage>
        <taxon>Eukaryota</taxon>
        <taxon>Metazoa</taxon>
        <taxon>Ecdysozoa</taxon>
        <taxon>Arthropoda</taxon>
        <taxon>Chelicerata</taxon>
        <taxon>Arachnida</taxon>
        <taxon>Acari</taxon>
        <taxon>Acariformes</taxon>
        <taxon>Trombidiformes</taxon>
        <taxon>Prostigmata</taxon>
        <taxon>Eleutherengona</taxon>
        <taxon>Raphignathae</taxon>
        <taxon>Tetranychoidea</taxon>
        <taxon>Tetranychidae</taxon>
        <taxon>Tetranychus</taxon>
    </lineage>
</organism>
<evidence type="ECO:0000256" key="1">
    <source>
        <dbReference type="ARBA" id="ARBA00004308"/>
    </source>
</evidence>
<dbReference type="OMA" id="QCYQHVS"/>
<dbReference type="Pfam" id="PF11916">
    <property type="entry name" value="Vac14_Fig4_bd"/>
    <property type="match status" value="1"/>
</dbReference>
<keyword evidence="4" id="KW-0677">Repeat</keyword>
<evidence type="ECO:0000259" key="9">
    <source>
        <dbReference type="Pfam" id="PF11916"/>
    </source>
</evidence>
<evidence type="ECO:0000256" key="7">
    <source>
        <dbReference type="ARBA" id="ARBA00047092"/>
    </source>
</evidence>
<name>T1KW68_TETUR</name>
<evidence type="ECO:0000313" key="11">
    <source>
        <dbReference type="Proteomes" id="UP000015104"/>
    </source>
</evidence>
<gene>
    <name evidence="10" type="primary">107367867</name>
</gene>
<reference evidence="11" key="1">
    <citation type="submission" date="2011-08" db="EMBL/GenBank/DDBJ databases">
        <authorList>
            <person name="Rombauts S."/>
        </authorList>
    </citation>
    <scope>NUCLEOTIDE SEQUENCE</scope>
    <source>
        <strain evidence="11">London</strain>
    </source>
</reference>
<dbReference type="GO" id="GO:0006661">
    <property type="term" value="P:phosphatidylinositol biosynthetic process"/>
    <property type="evidence" value="ECO:0007669"/>
    <property type="project" value="InterPro"/>
</dbReference>
<sequence>MSDKAYFPLNSNCIRALTDKLQDRRKQGAIEVEKMCRDFSNRGDQMLIEKMIKVLRELAASSNPNTRKGGLIGLSAMAIGLCKESKIYTSDLLRPIIASLFDQDSRVRYYACEACLNVIKALREDCLVLFHELFDGLSKISADPELTVKLGAESLDKLVKDIVNESSSFDLECFIPLLRERMYSINPFARQFVVSWIAFLQNSPHFDMTQYLPDLLEGLFRILSDQNIEIRSMCSSVLQEFLNDIRESDRTNFSALVNILLVHSQSSEEIAQFTALTWLKEFVNLAGSTSLLPYSAGLLSATLPRLAHSSPSQLKDEHFNASLSSSRTFNINIREVAKTLNYSLMQLVTMDENERSENSVDLRPSSDEETVHSNSSSSFDYSAIIEVLTYELQENSSTTVKLAVLAWFQHLLSKFPEKILPLVESDILPVLVKTLMDPCDSVVLNVLDVLSSIFSCNDQSSSAKTFQAPADKNNQEGFFGQFMGSLLQLFANNISFLESRGSAIISNLCLKMNAEAIYRSISEALINHEDIFFASKMVQSLNLILLTSSELNELRTQLRDLRTDESCSLFCCLYRTWCHNPVATIALCLLTRNYKHARDLIAIFGDLEITVQFLTEIDQLVQLIESPIFAYLRLELLDTGKNEDLVKSLYGLLMLLPQSDAFHLLRKRLQCVPNLKIFSVNGSISSTETSTQPIMDFKDLLKHFLDIQEKHKTLRKEKALERFKN</sequence>
<dbReference type="GO" id="GO:0010008">
    <property type="term" value="C:endosome membrane"/>
    <property type="evidence" value="ECO:0007669"/>
    <property type="project" value="TreeGrafter"/>
</dbReference>
<proteinExistence type="inferred from homology"/>
<dbReference type="Proteomes" id="UP000015104">
    <property type="component" value="Unassembled WGS sequence"/>
</dbReference>